<keyword evidence="10" id="KW-1185">Reference proteome</keyword>
<comment type="similarity">
    <text evidence="2">Belongs to the EamA transporter family.</text>
</comment>
<proteinExistence type="inferred from homology"/>
<dbReference type="PANTHER" id="PTHR42920:SF5">
    <property type="entry name" value="EAMA DOMAIN-CONTAINING PROTEIN"/>
    <property type="match status" value="1"/>
</dbReference>
<feature type="transmembrane region" description="Helical" evidence="7">
    <location>
        <begin position="266"/>
        <end position="282"/>
    </location>
</feature>
<evidence type="ECO:0000256" key="6">
    <source>
        <dbReference type="ARBA" id="ARBA00023136"/>
    </source>
</evidence>
<dbReference type="PANTHER" id="PTHR42920">
    <property type="entry name" value="OS03G0707200 PROTEIN-RELATED"/>
    <property type="match status" value="1"/>
</dbReference>
<feature type="transmembrane region" description="Helical" evidence="7">
    <location>
        <begin position="178"/>
        <end position="198"/>
    </location>
</feature>
<dbReference type="RefSeq" id="WP_213166523.1">
    <property type="nucleotide sequence ID" value="NZ_CP058559.1"/>
</dbReference>
<dbReference type="AlphaFoldDB" id="A0A7G9WBR7"/>
<dbReference type="EMBL" id="CP058559">
    <property type="protein sequence ID" value="QNO16129.1"/>
    <property type="molecule type" value="Genomic_DNA"/>
</dbReference>
<name>A0A7G9WBR7_ALKCA</name>
<dbReference type="Proteomes" id="UP000516160">
    <property type="component" value="Chromosome"/>
</dbReference>
<feature type="transmembrane region" description="Helical" evidence="7">
    <location>
        <begin position="12"/>
        <end position="32"/>
    </location>
</feature>
<feature type="transmembrane region" description="Helical" evidence="7">
    <location>
        <begin position="145"/>
        <end position="166"/>
    </location>
</feature>
<dbReference type="InterPro" id="IPR037185">
    <property type="entry name" value="EmrE-like"/>
</dbReference>
<protein>
    <submittedName>
        <fullName evidence="9">EamA family transporter</fullName>
    </submittedName>
</protein>
<dbReference type="SUPFAM" id="SSF103481">
    <property type="entry name" value="Multidrug resistance efflux transporter EmrE"/>
    <property type="match status" value="2"/>
</dbReference>
<organism evidence="9 10">
    <name type="scientific">Alkalicella caledoniensis</name>
    <dbReference type="NCBI Taxonomy" id="2731377"/>
    <lineage>
        <taxon>Bacteria</taxon>
        <taxon>Bacillati</taxon>
        <taxon>Bacillota</taxon>
        <taxon>Clostridia</taxon>
        <taxon>Eubacteriales</taxon>
        <taxon>Proteinivoracaceae</taxon>
        <taxon>Alkalicella</taxon>
    </lineage>
</organism>
<dbReference type="GO" id="GO:0005886">
    <property type="term" value="C:plasma membrane"/>
    <property type="evidence" value="ECO:0007669"/>
    <property type="project" value="UniProtKB-SubCell"/>
</dbReference>
<feature type="transmembrane region" description="Helical" evidence="7">
    <location>
        <begin position="241"/>
        <end position="260"/>
    </location>
</feature>
<comment type="subcellular location">
    <subcellularLocation>
        <location evidence="1">Cell membrane</location>
        <topology evidence="1">Multi-pass membrane protein</topology>
    </subcellularLocation>
</comment>
<keyword evidence="6 7" id="KW-0472">Membrane</keyword>
<dbReference type="KEGG" id="acae:HYG86_15805"/>
<feature type="domain" description="EamA" evidence="8">
    <location>
        <begin position="149"/>
        <end position="280"/>
    </location>
</feature>
<evidence type="ECO:0000313" key="10">
    <source>
        <dbReference type="Proteomes" id="UP000516160"/>
    </source>
</evidence>
<dbReference type="Pfam" id="PF00892">
    <property type="entry name" value="EamA"/>
    <property type="match status" value="2"/>
</dbReference>
<feature type="transmembrane region" description="Helical" evidence="7">
    <location>
        <begin position="38"/>
        <end position="56"/>
    </location>
</feature>
<evidence type="ECO:0000313" key="9">
    <source>
        <dbReference type="EMBL" id="QNO16129.1"/>
    </source>
</evidence>
<evidence type="ECO:0000256" key="1">
    <source>
        <dbReference type="ARBA" id="ARBA00004651"/>
    </source>
</evidence>
<keyword evidence="4 7" id="KW-0812">Transmembrane</keyword>
<feature type="transmembrane region" description="Helical" evidence="7">
    <location>
        <begin position="210"/>
        <end position="229"/>
    </location>
</feature>
<evidence type="ECO:0000256" key="7">
    <source>
        <dbReference type="SAM" id="Phobius"/>
    </source>
</evidence>
<evidence type="ECO:0000256" key="3">
    <source>
        <dbReference type="ARBA" id="ARBA00022475"/>
    </source>
</evidence>
<keyword evidence="3" id="KW-1003">Cell membrane</keyword>
<evidence type="ECO:0000256" key="4">
    <source>
        <dbReference type="ARBA" id="ARBA00022692"/>
    </source>
</evidence>
<gene>
    <name evidence="9" type="ORF">HYG86_15805</name>
</gene>
<evidence type="ECO:0000256" key="2">
    <source>
        <dbReference type="ARBA" id="ARBA00007362"/>
    </source>
</evidence>
<evidence type="ECO:0000256" key="5">
    <source>
        <dbReference type="ARBA" id="ARBA00022989"/>
    </source>
</evidence>
<feature type="transmembrane region" description="Helical" evidence="7">
    <location>
        <begin position="68"/>
        <end position="87"/>
    </location>
</feature>
<accession>A0A7G9WBR7</accession>
<keyword evidence="5 7" id="KW-1133">Transmembrane helix</keyword>
<evidence type="ECO:0000259" key="8">
    <source>
        <dbReference type="Pfam" id="PF00892"/>
    </source>
</evidence>
<feature type="domain" description="EamA" evidence="8">
    <location>
        <begin position="9"/>
        <end position="138"/>
    </location>
</feature>
<dbReference type="InterPro" id="IPR000620">
    <property type="entry name" value="EamA_dom"/>
</dbReference>
<sequence length="299" mass="32663">MLKVRIKNKGELLLILTTIIWGTTFAISKTALDSLGPYGLIATRFTMATVVGILFFWKSLIKINRTEILGGGVLGLFLTGGFLFQIVGLQYTTASKAAFLTGLAVVFVPFFEKISGSIIQGKTKVAVILAVVGTAMLSFESGQGYFLGLGDFLVLMCAVCFGGYIFVLEKVANKGNTYCFTVVQISVTAIITWILTLFFEGIPRLTDGRLVIEILYLALFATILSTVLQTTGQKTVNAQRAAVIFTLEPVFGAMFAFFVIHERFTTIQVFGSLVILGAILYNETNGFRNMRKTESLKSK</sequence>
<dbReference type="InterPro" id="IPR051258">
    <property type="entry name" value="Diverse_Substrate_Transporter"/>
</dbReference>
<reference evidence="9 10" key="1">
    <citation type="submission" date="2020-07" db="EMBL/GenBank/DDBJ databases">
        <title>Alkalicella. sp. LB2 genome.</title>
        <authorList>
            <person name="Postec A."/>
            <person name="Quemeneur M."/>
        </authorList>
    </citation>
    <scope>NUCLEOTIDE SEQUENCE [LARGE SCALE GENOMIC DNA]</scope>
    <source>
        <strain evidence="9 10">LB2</strain>
    </source>
</reference>